<evidence type="ECO:0000313" key="2">
    <source>
        <dbReference type="Proteomes" id="UP001177260"/>
    </source>
</evidence>
<gene>
    <name evidence="1" type="ORF">N8T08_009068</name>
</gene>
<reference evidence="1 2" key="1">
    <citation type="journal article" date="2023" name="ACS Omega">
        <title>Identification of the Neoaspergillic Acid Biosynthesis Gene Cluster by Establishing an In Vitro CRISPR-Ribonucleoprotein Genetic System in Aspergillus melleus.</title>
        <authorList>
            <person name="Yuan B."/>
            <person name="Grau M.F."/>
            <person name="Murata R.M."/>
            <person name="Torok T."/>
            <person name="Venkateswaran K."/>
            <person name="Stajich J.E."/>
            <person name="Wang C.C.C."/>
        </authorList>
    </citation>
    <scope>NUCLEOTIDE SEQUENCE [LARGE SCALE GENOMIC DNA]</scope>
    <source>
        <strain evidence="1 2">IMV 1140</strain>
    </source>
</reference>
<sequence>MTEKQGRRSSVVSSFHTLKSTLSGRHTVKEDKSSQKHSQVGLKPENIPPLPCTQTLSGFTSNYVSSWIPTPSKGLEREMYSPACSESFADISYSPLPERHNNLSSTTTPVDAWPTLIPTPEVQTCAGGRTISRKGWRTRQPNLENGTRPESSKRQVRITPPIPQHHPSPVPSRTFEPDARQMEPTMASRRIRWTNRYENLRNVGRKDQKGFESGEKPSQFPLTRIPSYLRRSAPASPVFQVTEPQPRQYWLGRFVTLTNAFHYEDSFNQPDIATGFGMLSSYSRPLVCSDIDFSNYRIKRAFMVLENVCTTEEASASLRAFREDYVRVHGNRWMR</sequence>
<keyword evidence="2" id="KW-1185">Reference proteome</keyword>
<dbReference type="EMBL" id="JAOPJF010000064">
    <property type="protein sequence ID" value="KAK1141396.1"/>
    <property type="molecule type" value="Genomic_DNA"/>
</dbReference>
<comment type="caution">
    <text evidence="1">The sequence shown here is derived from an EMBL/GenBank/DDBJ whole genome shotgun (WGS) entry which is preliminary data.</text>
</comment>
<dbReference type="Proteomes" id="UP001177260">
    <property type="component" value="Unassembled WGS sequence"/>
</dbReference>
<protein>
    <submittedName>
        <fullName evidence="1">Uncharacterized protein</fullName>
    </submittedName>
</protein>
<proteinExistence type="predicted"/>
<organism evidence="1 2">
    <name type="scientific">Aspergillus melleus</name>
    <dbReference type="NCBI Taxonomy" id="138277"/>
    <lineage>
        <taxon>Eukaryota</taxon>
        <taxon>Fungi</taxon>
        <taxon>Dikarya</taxon>
        <taxon>Ascomycota</taxon>
        <taxon>Pezizomycotina</taxon>
        <taxon>Eurotiomycetes</taxon>
        <taxon>Eurotiomycetidae</taxon>
        <taxon>Eurotiales</taxon>
        <taxon>Aspergillaceae</taxon>
        <taxon>Aspergillus</taxon>
        <taxon>Aspergillus subgen. Circumdati</taxon>
    </lineage>
</organism>
<evidence type="ECO:0000313" key="1">
    <source>
        <dbReference type="EMBL" id="KAK1141396.1"/>
    </source>
</evidence>
<accession>A0ACC3AUV9</accession>
<name>A0ACC3AUV9_9EURO</name>